<proteinExistence type="predicted"/>
<evidence type="ECO:0000313" key="4">
    <source>
        <dbReference type="Proteomes" id="UP000236634"/>
    </source>
</evidence>
<organism evidence="3 4">
    <name type="scientific">Hoylesella timonensis</name>
    <dbReference type="NCBI Taxonomy" id="386414"/>
    <lineage>
        <taxon>Bacteria</taxon>
        <taxon>Pseudomonadati</taxon>
        <taxon>Bacteroidota</taxon>
        <taxon>Bacteroidia</taxon>
        <taxon>Bacteroidales</taxon>
        <taxon>Prevotellaceae</taxon>
        <taxon>Hoylesella</taxon>
    </lineage>
</organism>
<gene>
    <name evidence="3" type="ORF">BFS16_07980</name>
</gene>
<feature type="transmembrane region" description="Helical" evidence="1">
    <location>
        <begin position="40"/>
        <end position="65"/>
    </location>
</feature>
<dbReference type="Pfam" id="PF13572">
    <property type="entry name" value="DUF4134"/>
    <property type="match status" value="1"/>
</dbReference>
<protein>
    <submittedName>
        <fullName evidence="3">Uncharacterized protein</fullName>
    </submittedName>
</protein>
<accession>A0A2K0XHT3</accession>
<comment type="caution">
    <text evidence="3">The sequence shown here is derived from an EMBL/GenBank/DDBJ whole genome shotgun (WGS) entry which is preliminary data.</text>
</comment>
<reference evidence="3 4" key="1">
    <citation type="submission" date="2017-03" db="EMBL/GenBank/DDBJ databases">
        <authorList>
            <person name="Afonso C.L."/>
            <person name="Miller P.J."/>
            <person name="Scott M.A."/>
            <person name="Spackman E."/>
            <person name="Goraichik I."/>
            <person name="Dimitrov K.M."/>
            <person name="Suarez D.L."/>
            <person name="Swayne D.E."/>
        </authorList>
    </citation>
    <scope>NUCLEOTIDE SEQUENCE [LARGE SCALE GENOMIC DNA]</scope>
    <source>
        <strain evidence="3 4">DNF00076</strain>
    </source>
</reference>
<dbReference type="InterPro" id="IPR025408">
    <property type="entry name" value="DUF4134"/>
</dbReference>
<dbReference type="RefSeq" id="WP_103003523.1">
    <property type="nucleotide sequence ID" value="NZ_NBAX01000006.1"/>
</dbReference>
<feature type="chain" id="PRO_5014403375" evidence="2">
    <location>
        <begin position="25"/>
        <end position="118"/>
    </location>
</feature>
<dbReference type="Proteomes" id="UP000236634">
    <property type="component" value="Unassembled WGS sequence"/>
</dbReference>
<keyword evidence="1" id="KW-1133">Transmembrane helix</keyword>
<feature type="transmembrane region" description="Helical" evidence="1">
    <location>
        <begin position="86"/>
        <end position="109"/>
    </location>
</feature>
<keyword evidence="2" id="KW-0732">Signal</keyword>
<evidence type="ECO:0000313" key="3">
    <source>
        <dbReference type="EMBL" id="PNP94103.1"/>
    </source>
</evidence>
<name>A0A2K0XHT3_9BACT</name>
<sequence>MKKFNGKTYLLLLALLSLAQPVIANCGTTDYSGNSGRLYNMVVFVLTCCTAVLYLLYAIAALLSIYSATSIYIKMQAGEEGFTKSIIVLVGSCIFLLIATIVLPAFFGFQFGVTDRLW</sequence>
<dbReference type="AlphaFoldDB" id="A0A2K0XHT3"/>
<dbReference type="EMBL" id="NBAX01000006">
    <property type="protein sequence ID" value="PNP94103.1"/>
    <property type="molecule type" value="Genomic_DNA"/>
</dbReference>
<evidence type="ECO:0000256" key="1">
    <source>
        <dbReference type="SAM" id="Phobius"/>
    </source>
</evidence>
<keyword evidence="1" id="KW-0812">Transmembrane</keyword>
<feature type="signal peptide" evidence="2">
    <location>
        <begin position="1"/>
        <end position="24"/>
    </location>
</feature>
<evidence type="ECO:0000256" key="2">
    <source>
        <dbReference type="SAM" id="SignalP"/>
    </source>
</evidence>
<keyword evidence="1" id="KW-0472">Membrane</keyword>